<reference evidence="1 2" key="1">
    <citation type="journal article" date="2023" name="Nat. Commun.">
        <title>Origin of minicircular mitochondrial genomes in red algae.</title>
        <authorList>
            <person name="Lee Y."/>
            <person name="Cho C.H."/>
            <person name="Lee Y.M."/>
            <person name="Park S.I."/>
            <person name="Yang J.H."/>
            <person name="West J.A."/>
            <person name="Bhattacharya D."/>
            <person name="Yoon H.S."/>
        </authorList>
    </citation>
    <scope>NUCLEOTIDE SEQUENCE [LARGE SCALE GENOMIC DNA]</scope>
    <source>
        <strain evidence="1 2">CCMP1338</strain>
        <tissue evidence="1">Whole cell</tissue>
    </source>
</reference>
<sequence>MEDDERVRAAKMRLRFLNALRAVEGRTASVEMVDGTMFKDVKLVAVGGDSSPPVLVDNLDTVLGVLPHAILRWTDIATVTVSVREREDLNS</sequence>
<dbReference type="InterPro" id="IPR020338">
    <property type="entry name" value="SMN_gemin7"/>
</dbReference>
<dbReference type="GO" id="GO:0034719">
    <property type="term" value="C:SMN-Sm protein complex"/>
    <property type="evidence" value="ECO:0007669"/>
    <property type="project" value="InterPro"/>
</dbReference>
<comment type="caution">
    <text evidence="1">The sequence shown here is derived from an EMBL/GenBank/DDBJ whole genome shotgun (WGS) entry which is preliminary data.</text>
</comment>
<proteinExistence type="predicted"/>
<evidence type="ECO:0008006" key="3">
    <source>
        <dbReference type="Google" id="ProtNLM"/>
    </source>
</evidence>
<dbReference type="Gene3D" id="2.30.30.100">
    <property type="match status" value="1"/>
</dbReference>
<dbReference type="Pfam" id="PF11095">
    <property type="entry name" value="Gemin7"/>
    <property type="match status" value="1"/>
</dbReference>
<gene>
    <name evidence="1" type="ORF">NDN08_000614</name>
</gene>
<dbReference type="Proteomes" id="UP001157974">
    <property type="component" value="Unassembled WGS sequence"/>
</dbReference>
<dbReference type="EMBL" id="JAMWBK010000006">
    <property type="protein sequence ID" value="KAJ8904085.1"/>
    <property type="molecule type" value="Genomic_DNA"/>
</dbReference>
<accession>A0AAV8UNG7</accession>
<evidence type="ECO:0000313" key="1">
    <source>
        <dbReference type="EMBL" id="KAJ8904085.1"/>
    </source>
</evidence>
<organism evidence="1 2">
    <name type="scientific">Rhodosorus marinus</name>
    <dbReference type="NCBI Taxonomy" id="101924"/>
    <lineage>
        <taxon>Eukaryota</taxon>
        <taxon>Rhodophyta</taxon>
        <taxon>Stylonematophyceae</taxon>
        <taxon>Stylonematales</taxon>
        <taxon>Stylonemataceae</taxon>
        <taxon>Rhodosorus</taxon>
    </lineage>
</organism>
<keyword evidence="2" id="KW-1185">Reference proteome</keyword>
<name>A0AAV8UNG7_9RHOD</name>
<dbReference type="AlphaFoldDB" id="A0AAV8UNG7"/>
<protein>
    <recommendedName>
        <fullName evidence="3">Gem-associated protein 7</fullName>
    </recommendedName>
</protein>
<evidence type="ECO:0000313" key="2">
    <source>
        <dbReference type="Proteomes" id="UP001157974"/>
    </source>
</evidence>